<dbReference type="EMBL" id="JBHFQA010000001">
    <property type="protein sequence ID" value="KAL2103334.1"/>
    <property type="molecule type" value="Genomic_DNA"/>
</dbReference>
<dbReference type="PANTHER" id="PTHR31740">
    <property type="entry name" value="CENTROMERE PROTEIN L"/>
    <property type="match status" value="1"/>
</dbReference>
<keyword evidence="6" id="KW-0539">Nucleus</keyword>
<evidence type="ECO:0000256" key="2">
    <source>
        <dbReference type="ARBA" id="ARBA00004584"/>
    </source>
</evidence>
<evidence type="ECO:0000313" key="10">
    <source>
        <dbReference type="Proteomes" id="UP001591681"/>
    </source>
</evidence>
<evidence type="ECO:0000256" key="4">
    <source>
        <dbReference type="ARBA" id="ARBA00016380"/>
    </source>
</evidence>
<keyword evidence="7" id="KW-0137">Centromere</keyword>
<evidence type="ECO:0000256" key="1">
    <source>
        <dbReference type="ARBA" id="ARBA00004123"/>
    </source>
</evidence>
<comment type="subcellular location">
    <subcellularLocation>
        <location evidence="2">Chromosome</location>
        <location evidence="2">Centromere</location>
    </subcellularLocation>
    <subcellularLocation>
        <location evidence="1">Nucleus</location>
    </subcellularLocation>
</comment>
<keyword evidence="10" id="KW-1185">Reference proteome</keyword>
<feature type="region of interest" description="Disordered" evidence="8">
    <location>
        <begin position="1"/>
        <end position="23"/>
    </location>
</feature>
<evidence type="ECO:0000256" key="7">
    <source>
        <dbReference type="ARBA" id="ARBA00023328"/>
    </source>
</evidence>
<evidence type="ECO:0000256" key="3">
    <source>
        <dbReference type="ARBA" id="ARBA00011060"/>
    </source>
</evidence>
<evidence type="ECO:0000313" key="9">
    <source>
        <dbReference type="EMBL" id="KAL2103334.1"/>
    </source>
</evidence>
<dbReference type="PANTHER" id="PTHR31740:SF2">
    <property type="entry name" value="CENTROMERE PROTEIN L"/>
    <property type="match status" value="1"/>
</dbReference>
<feature type="compositionally biased region" description="Polar residues" evidence="8">
    <location>
        <begin position="9"/>
        <end position="23"/>
    </location>
</feature>
<dbReference type="Proteomes" id="UP001591681">
    <property type="component" value="Unassembled WGS sequence"/>
</dbReference>
<dbReference type="AlphaFoldDB" id="A0ABD1KVZ2"/>
<evidence type="ECO:0000256" key="5">
    <source>
        <dbReference type="ARBA" id="ARBA00022454"/>
    </source>
</evidence>
<proteinExistence type="inferred from homology"/>
<comment type="caution">
    <text evidence="9">The sequence shown here is derived from an EMBL/GenBank/DDBJ whole genome shotgun (WGS) entry which is preliminary data.</text>
</comment>
<evidence type="ECO:0000256" key="6">
    <source>
        <dbReference type="ARBA" id="ARBA00023242"/>
    </source>
</evidence>
<dbReference type="InterPro" id="IPR025204">
    <property type="entry name" value="CENP-L"/>
</dbReference>
<reference evidence="9 10" key="1">
    <citation type="submission" date="2024-09" db="EMBL/GenBank/DDBJ databases">
        <title>A chromosome-level genome assembly of Gray's grenadier anchovy, Coilia grayii.</title>
        <authorList>
            <person name="Fu Z."/>
        </authorList>
    </citation>
    <scope>NUCLEOTIDE SEQUENCE [LARGE SCALE GENOMIC DNA]</scope>
    <source>
        <strain evidence="9">G4</strain>
        <tissue evidence="9">Muscle</tissue>
    </source>
</reference>
<dbReference type="GO" id="GO:0005634">
    <property type="term" value="C:nucleus"/>
    <property type="evidence" value="ECO:0007669"/>
    <property type="project" value="UniProtKB-SubCell"/>
</dbReference>
<sequence length="350" mass="39666">MDVRRSDVDSATTPTRQRQSWRNSVRTLNTTTRPLFYSGVLTAPRVSTVRRRSNAHQIDNDVDPNQMALLVKEKWELSRVTPMYNFRYTELKAYSKNLSAFLLEEKQQGTAAAVAGYDKVFAVTFSTISGVAKTKDDAETVFIQINSKPVFAAAGDAPKVVWSGWLTCVRAAPQYLQSLPPEFVCLPVFCSSGAQSLTFLVQSWFERTFDCSFGSLDLSPTDLQWLAAIWTSYHNERKIRSLKLKWTLPSEPPLDVTMAVDGQDAWDLWDSTHQQEDANDIYIEHVKRFLNCIETHFYRHFNIHLSAGVLKRVATEGASVHIDGKVKICPEYLPSTMELLTECAILRMPL</sequence>
<gene>
    <name evidence="9" type="ORF">ACEWY4_000202</name>
</gene>
<dbReference type="Pfam" id="PF13092">
    <property type="entry name" value="CENP-L"/>
    <property type="match status" value="1"/>
</dbReference>
<accession>A0ABD1KVZ2</accession>
<dbReference type="GO" id="GO:0000775">
    <property type="term" value="C:chromosome, centromeric region"/>
    <property type="evidence" value="ECO:0007669"/>
    <property type="project" value="UniProtKB-SubCell"/>
</dbReference>
<name>A0ABD1KVZ2_9TELE</name>
<evidence type="ECO:0000256" key="8">
    <source>
        <dbReference type="SAM" id="MobiDB-lite"/>
    </source>
</evidence>
<comment type="similarity">
    <text evidence="3">Belongs to the CENP-L/IML3 family.</text>
</comment>
<keyword evidence="5" id="KW-0158">Chromosome</keyword>
<organism evidence="9 10">
    <name type="scientific">Coilia grayii</name>
    <name type="common">Gray's grenadier anchovy</name>
    <dbReference type="NCBI Taxonomy" id="363190"/>
    <lineage>
        <taxon>Eukaryota</taxon>
        <taxon>Metazoa</taxon>
        <taxon>Chordata</taxon>
        <taxon>Craniata</taxon>
        <taxon>Vertebrata</taxon>
        <taxon>Euteleostomi</taxon>
        <taxon>Actinopterygii</taxon>
        <taxon>Neopterygii</taxon>
        <taxon>Teleostei</taxon>
        <taxon>Clupei</taxon>
        <taxon>Clupeiformes</taxon>
        <taxon>Clupeoidei</taxon>
        <taxon>Engraulidae</taxon>
        <taxon>Coilinae</taxon>
        <taxon>Coilia</taxon>
    </lineage>
</organism>
<protein>
    <recommendedName>
        <fullName evidence="4">Centromere protein L</fullName>
    </recommendedName>
</protein>